<feature type="transmembrane region" description="Helical" evidence="2">
    <location>
        <begin position="162"/>
        <end position="183"/>
    </location>
</feature>
<organism evidence="3 4">
    <name type="scientific">Lates japonicus</name>
    <name type="common">Japanese lates</name>
    <dbReference type="NCBI Taxonomy" id="270547"/>
    <lineage>
        <taxon>Eukaryota</taxon>
        <taxon>Metazoa</taxon>
        <taxon>Chordata</taxon>
        <taxon>Craniata</taxon>
        <taxon>Vertebrata</taxon>
        <taxon>Euteleostomi</taxon>
        <taxon>Actinopterygii</taxon>
        <taxon>Neopterygii</taxon>
        <taxon>Teleostei</taxon>
        <taxon>Neoteleostei</taxon>
        <taxon>Acanthomorphata</taxon>
        <taxon>Carangaria</taxon>
        <taxon>Carangaria incertae sedis</taxon>
        <taxon>Centropomidae</taxon>
        <taxon>Lates</taxon>
    </lineage>
</organism>
<feature type="coiled-coil region" evidence="1">
    <location>
        <begin position="442"/>
        <end position="522"/>
    </location>
</feature>
<keyword evidence="2" id="KW-1133">Transmembrane helix</keyword>
<evidence type="ECO:0000256" key="2">
    <source>
        <dbReference type="SAM" id="Phobius"/>
    </source>
</evidence>
<reference evidence="3" key="1">
    <citation type="submission" date="2022-08" db="EMBL/GenBank/DDBJ databases">
        <title>Genome sequencing of akame (Lates japonicus).</title>
        <authorList>
            <person name="Hashiguchi Y."/>
            <person name="Takahashi H."/>
        </authorList>
    </citation>
    <scope>NUCLEOTIDE SEQUENCE</scope>
    <source>
        <strain evidence="3">Kochi</strain>
    </source>
</reference>
<sequence length="618" mass="69735">MAMQRWFQTRSVEQQLELKELAKAVIGPLKRGLCSFNNVSQMFLSIDADIVLPGCPTFSDVRLEIENMKQQMEESEQVATNKLHCLDEETERLTAEQSLLAEQKKQRESELENLKTQLESYRSSLESYTEALETERRNLRSAEDTLGDMTWRRDEAARNVEIGAILMVIPIVGWIAGGIMIGVGEREMSEASDAVDRAKKEVENCESQGRPSVSWGCFPASAGSAAELQTRHQILLEPVVKVMEEITTALGHITGERICCTQKDWTESRPQERERQRGWRIKGQKEAPTSINNMDTQIAKTTQSLTTAAEMRETTKMLMKPNANWEEYLTPAPLSIAIMGELVFISSSDDFSINKNPPKDGFKFIKYPESFGACHAGVCNSGWLNEAHKNMDQIRIHTSTVPDYMKAAVDILFNGTDNVIENLLPNQLDTIRTIADECVTLADSVEKKYADVINLIQELLEACTNAEHFHKEELEKVKMKLEENKLREQSARQLNDRSKKAMEDMSKQVEEAQNTYKKAMDSLPSGWEMIGMDFVDGLLSLPTTIINGVISIATSPFKLASDAMTSRKTKSEKVDENVDEFTQMKAYSKSAEILKLAASLKHVSDSEIDWKNLYDQKE</sequence>
<accession>A0AAD3NEU9</accession>
<evidence type="ECO:0000256" key="1">
    <source>
        <dbReference type="SAM" id="Coils"/>
    </source>
</evidence>
<dbReference type="AlphaFoldDB" id="A0AAD3NEU9"/>
<name>A0AAD3NEU9_LATJO</name>
<dbReference type="EMBL" id="BRZM01000519">
    <property type="protein sequence ID" value="GLD71123.1"/>
    <property type="molecule type" value="Genomic_DNA"/>
</dbReference>
<evidence type="ECO:0000313" key="3">
    <source>
        <dbReference type="EMBL" id="GLD71123.1"/>
    </source>
</evidence>
<dbReference type="PANTHER" id="PTHR33488">
    <property type="entry name" value="ZGC:162509"/>
    <property type="match status" value="1"/>
</dbReference>
<dbReference type="Gene3D" id="1.20.1170.10">
    <property type="match status" value="1"/>
</dbReference>
<evidence type="ECO:0000313" key="4">
    <source>
        <dbReference type="Proteomes" id="UP001279410"/>
    </source>
</evidence>
<dbReference type="PANTHER" id="PTHR33488:SF2">
    <property type="entry name" value="EARLY ENDOSOME ANTIGEN 1-LIKE"/>
    <property type="match status" value="1"/>
</dbReference>
<feature type="coiled-coil region" evidence="1">
    <location>
        <begin position="58"/>
        <end position="145"/>
    </location>
</feature>
<protein>
    <submittedName>
        <fullName evidence="3">Uncharacterized protein</fullName>
    </submittedName>
</protein>
<proteinExistence type="predicted"/>
<keyword evidence="2" id="KW-0472">Membrane</keyword>
<keyword evidence="4" id="KW-1185">Reference proteome</keyword>
<keyword evidence="1" id="KW-0175">Coiled coil</keyword>
<comment type="caution">
    <text evidence="3">The sequence shown here is derived from an EMBL/GenBank/DDBJ whole genome shotgun (WGS) entry which is preliminary data.</text>
</comment>
<dbReference type="Proteomes" id="UP001279410">
    <property type="component" value="Unassembled WGS sequence"/>
</dbReference>
<keyword evidence="2" id="KW-0812">Transmembrane</keyword>
<gene>
    <name evidence="3" type="ORF">AKAME5_002244400</name>
</gene>